<evidence type="ECO:0000256" key="4">
    <source>
        <dbReference type="ARBA" id="ARBA00009524"/>
    </source>
</evidence>
<dbReference type="Gene3D" id="3.40.1190.20">
    <property type="match status" value="1"/>
</dbReference>
<proteinExistence type="inferred from homology"/>
<comment type="function">
    <text evidence="17">Catalyzes the dehydration of the S-form of NAD(P)HX at the expense of ADP, which is converted to AMP. Together with NAD(P)HX epimerase, which catalyzes the epimerization of the S- and R-forms, the enzyme allows the repair of both epimers of NAD(P)HX, a damaged form of NAD(P)H that is a result of enzymatic or heat-dependent hydration.</text>
</comment>
<dbReference type="Gene3D" id="3.40.50.10260">
    <property type="entry name" value="YjeF N-terminal domain"/>
    <property type="match status" value="1"/>
</dbReference>
<keyword evidence="12 17" id="KW-0456">Lyase</keyword>
<dbReference type="CDD" id="cd01171">
    <property type="entry name" value="YXKO-related"/>
    <property type="match status" value="1"/>
</dbReference>
<evidence type="ECO:0000256" key="14">
    <source>
        <dbReference type="ARBA" id="ARBA00025153"/>
    </source>
</evidence>
<dbReference type="SUPFAM" id="SSF64153">
    <property type="entry name" value="YjeF N-terminal domain-like"/>
    <property type="match status" value="1"/>
</dbReference>
<comment type="cofactor">
    <cofactor evidence="18 19">
        <name>K(+)</name>
        <dbReference type="ChEBI" id="CHEBI:29103"/>
    </cofactor>
    <text evidence="18 19">Binds 1 potassium ion per subunit.</text>
</comment>
<comment type="similarity">
    <text evidence="18">Belongs to the NnrE/AIBP family.</text>
</comment>
<evidence type="ECO:0000256" key="11">
    <source>
        <dbReference type="ARBA" id="ARBA00023235"/>
    </source>
</evidence>
<dbReference type="PROSITE" id="PS51385">
    <property type="entry name" value="YJEF_N"/>
    <property type="match status" value="1"/>
</dbReference>
<dbReference type="HAMAP" id="MF_01966">
    <property type="entry name" value="NADHX_epimerase"/>
    <property type="match status" value="1"/>
</dbReference>
<dbReference type="NCBIfam" id="TIGR00197">
    <property type="entry name" value="yjeF_nterm"/>
    <property type="match status" value="1"/>
</dbReference>
<accession>A0ABR6HKM4</accession>
<feature type="binding site" evidence="17">
    <location>
        <position position="448"/>
    </location>
    <ligand>
        <name>(6S)-NADPHX</name>
        <dbReference type="ChEBI" id="CHEBI:64076"/>
    </ligand>
</feature>
<keyword evidence="7 17" id="KW-0067">ATP-binding</keyword>
<evidence type="ECO:0000256" key="16">
    <source>
        <dbReference type="ARBA" id="ARBA00049209"/>
    </source>
</evidence>
<dbReference type="NCBIfam" id="TIGR00196">
    <property type="entry name" value="yjeF_cterm"/>
    <property type="match status" value="1"/>
</dbReference>
<dbReference type="PIRSF" id="PIRSF017184">
    <property type="entry name" value="Nnr"/>
    <property type="match status" value="1"/>
</dbReference>
<keyword evidence="6 17" id="KW-0547">Nucleotide-binding</keyword>
<dbReference type="Pfam" id="PF01256">
    <property type="entry name" value="Carb_kinase"/>
    <property type="match status" value="1"/>
</dbReference>
<evidence type="ECO:0000256" key="19">
    <source>
        <dbReference type="PIRNR" id="PIRNR017184"/>
    </source>
</evidence>
<feature type="binding site" evidence="18">
    <location>
        <position position="133"/>
    </location>
    <ligand>
        <name>K(+)</name>
        <dbReference type="ChEBI" id="CHEBI:29103"/>
    </ligand>
</feature>
<dbReference type="PANTHER" id="PTHR12592:SF0">
    <property type="entry name" value="ATP-DEPENDENT (S)-NAD(P)H-HYDRATE DEHYDRATASE"/>
    <property type="match status" value="1"/>
</dbReference>
<dbReference type="EMBL" id="JACIBX010000001">
    <property type="protein sequence ID" value="MBB3710981.1"/>
    <property type="molecule type" value="Genomic_DNA"/>
</dbReference>
<comment type="catalytic activity">
    <reaction evidence="1 18 19">
        <text>(6R)-NADHX = (6S)-NADHX</text>
        <dbReference type="Rhea" id="RHEA:32215"/>
        <dbReference type="ChEBI" id="CHEBI:64074"/>
        <dbReference type="ChEBI" id="CHEBI:64075"/>
        <dbReference type="EC" id="5.1.99.6"/>
    </reaction>
</comment>
<feature type="binding site" evidence="17">
    <location>
        <position position="319"/>
    </location>
    <ligand>
        <name>(6S)-NADPHX</name>
        <dbReference type="ChEBI" id="CHEBI:64076"/>
    </ligand>
</feature>
<dbReference type="InterPro" id="IPR000631">
    <property type="entry name" value="CARKD"/>
</dbReference>
<feature type="binding site" evidence="18">
    <location>
        <begin position="137"/>
        <end position="143"/>
    </location>
    <ligand>
        <name>(6S)-NADPHX</name>
        <dbReference type="ChEBI" id="CHEBI:64076"/>
    </ligand>
</feature>
<evidence type="ECO:0000256" key="12">
    <source>
        <dbReference type="ARBA" id="ARBA00023239"/>
    </source>
</evidence>
<organism evidence="22 23">
    <name type="scientific">Limimaricola variabilis</name>
    <dbReference type="NCBI Taxonomy" id="1492771"/>
    <lineage>
        <taxon>Bacteria</taxon>
        <taxon>Pseudomonadati</taxon>
        <taxon>Pseudomonadota</taxon>
        <taxon>Alphaproteobacteria</taxon>
        <taxon>Rhodobacterales</taxon>
        <taxon>Paracoccaceae</taxon>
        <taxon>Limimaricola</taxon>
    </lineage>
</organism>
<sequence>MDARSVGSLDGAWLLSATEMRAAEARAIAAGTPGAVLMERAAASVVAAIDAQWPELQPGARICVLCGPGGNGGDGYAVARMLAARGMRVALHALAPASHPDAVGQATLWREMGEIGGWDGATNSAASADLVIDALFGIGLSRPLGAEIAALREVRAPRRLAIDLPSGLCSESGRVIGEACLDADFTVTFHAPKRGHVLAEGPARCGRLDLRDIGLDAVGGEIALTGVPADLAKRAGHKYGYGHALVLSGEVGRGGAARMAARAALRIGAGLVTLGCPAAALQENAARLDAIMLRPVRDEEALAGLLEDARLNALLLGPGLGTGARERDLVAQALSAGRATVLDADALTLVANDDGLRGALHPGCLLTPHEGEFARLCTDLADRMTGPTTSGPAFSRLDAAREAAARLGCTLLLKGPDTVIAAPDGRARVNASVYDRAAPWLATAGAGDVLAGIAAGLMARGRDGFDAASTAAWLHSAAARRFGPGLIAEDLPEQLPGLLRELGL</sequence>
<evidence type="ECO:0000256" key="5">
    <source>
        <dbReference type="ARBA" id="ARBA00022723"/>
    </source>
</evidence>
<comment type="catalytic activity">
    <reaction evidence="2 18 19">
        <text>(6R)-NADPHX = (6S)-NADPHX</text>
        <dbReference type="Rhea" id="RHEA:32227"/>
        <dbReference type="ChEBI" id="CHEBI:64076"/>
        <dbReference type="ChEBI" id="CHEBI:64077"/>
        <dbReference type="EC" id="5.1.99.6"/>
    </reaction>
</comment>
<evidence type="ECO:0000313" key="23">
    <source>
        <dbReference type="Proteomes" id="UP000576152"/>
    </source>
</evidence>
<comment type="caution">
    <text evidence="22">The sequence shown here is derived from an EMBL/GenBank/DDBJ whole genome shotgun (WGS) entry which is preliminary data.</text>
</comment>
<evidence type="ECO:0000256" key="3">
    <source>
        <dbReference type="ARBA" id="ARBA00006001"/>
    </source>
</evidence>
<comment type="function">
    <text evidence="18">Catalyzes the epimerization of the S- and R-forms of NAD(P)HX, a damaged form of NAD(P)H that is a result of enzymatic or heat-dependent hydration. This is a prerequisite for the S-specific NAD(P)H-hydrate dehydratase to allow the repair of both epimers of NAD(P)HX.</text>
</comment>
<feature type="binding site" evidence="17">
    <location>
        <position position="369"/>
    </location>
    <ligand>
        <name>(6S)-NADPHX</name>
        <dbReference type="ChEBI" id="CHEBI:64076"/>
    </ligand>
</feature>
<comment type="catalytic activity">
    <reaction evidence="15 17 19">
        <text>(6S)-NADHX + ADP = AMP + phosphate + NADH + H(+)</text>
        <dbReference type="Rhea" id="RHEA:32223"/>
        <dbReference type="ChEBI" id="CHEBI:15378"/>
        <dbReference type="ChEBI" id="CHEBI:43474"/>
        <dbReference type="ChEBI" id="CHEBI:57945"/>
        <dbReference type="ChEBI" id="CHEBI:64074"/>
        <dbReference type="ChEBI" id="CHEBI:456215"/>
        <dbReference type="ChEBI" id="CHEBI:456216"/>
        <dbReference type="EC" id="4.2.1.136"/>
    </reaction>
</comment>
<dbReference type="EC" id="4.2.1.136" evidence="19"/>
<feature type="binding site" evidence="17">
    <location>
        <position position="447"/>
    </location>
    <ligand>
        <name>AMP</name>
        <dbReference type="ChEBI" id="CHEBI:456215"/>
    </ligand>
</feature>
<protein>
    <recommendedName>
        <fullName evidence="19">Bifunctional NAD(P)H-hydrate repair enzyme</fullName>
    </recommendedName>
    <alternativeName>
        <fullName evidence="19">Nicotinamide nucleotide repair protein</fullName>
    </alternativeName>
    <domain>
        <recommendedName>
            <fullName evidence="19">ADP-dependent (S)-NAD(P)H-hydrate dehydratase</fullName>
            <ecNumber evidence="19">4.2.1.136</ecNumber>
        </recommendedName>
        <alternativeName>
            <fullName evidence="19">ADP-dependent NAD(P)HX dehydratase</fullName>
        </alternativeName>
    </domain>
    <domain>
        <recommendedName>
            <fullName evidence="19">NAD(P)H-hydrate epimerase</fullName>
            <ecNumber evidence="19">5.1.99.6</ecNumber>
        </recommendedName>
    </domain>
</protein>
<evidence type="ECO:0000259" key="20">
    <source>
        <dbReference type="PROSITE" id="PS51383"/>
    </source>
</evidence>
<evidence type="ECO:0000256" key="2">
    <source>
        <dbReference type="ARBA" id="ARBA00000909"/>
    </source>
</evidence>
<evidence type="ECO:0000256" key="8">
    <source>
        <dbReference type="ARBA" id="ARBA00022857"/>
    </source>
</evidence>
<evidence type="ECO:0000256" key="7">
    <source>
        <dbReference type="ARBA" id="ARBA00022840"/>
    </source>
</evidence>
<feature type="binding site" evidence="18">
    <location>
        <position position="163"/>
    </location>
    <ligand>
        <name>(6S)-NADPHX</name>
        <dbReference type="ChEBI" id="CHEBI:64076"/>
    </ligand>
</feature>
<dbReference type="SUPFAM" id="SSF53613">
    <property type="entry name" value="Ribokinase-like"/>
    <property type="match status" value="1"/>
</dbReference>
<dbReference type="RefSeq" id="WP_246390950.1">
    <property type="nucleotide sequence ID" value="NZ_JACIBX010000001.1"/>
</dbReference>
<evidence type="ECO:0000313" key="22">
    <source>
        <dbReference type="EMBL" id="MBB3710981.1"/>
    </source>
</evidence>
<dbReference type="PANTHER" id="PTHR12592">
    <property type="entry name" value="ATP-DEPENDENT (S)-NAD(P)H-HYDRATE DEHYDRATASE FAMILY MEMBER"/>
    <property type="match status" value="1"/>
</dbReference>
<feature type="binding site" evidence="18">
    <location>
        <position position="166"/>
    </location>
    <ligand>
        <name>K(+)</name>
        <dbReference type="ChEBI" id="CHEBI:29103"/>
    </ligand>
</feature>
<feature type="binding site" evidence="18">
    <location>
        <position position="71"/>
    </location>
    <ligand>
        <name>K(+)</name>
        <dbReference type="ChEBI" id="CHEBI:29103"/>
    </ligand>
</feature>
<dbReference type="Proteomes" id="UP000576152">
    <property type="component" value="Unassembled WGS sequence"/>
</dbReference>
<evidence type="ECO:0000259" key="21">
    <source>
        <dbReference type="PROSITE" id="PS51385"/>
    </source>
</evidence>
<reference evidence="22 23" key="1">
    <citation type="submission" date="2020-08" db="EMBL/GenBank/DDBJ databases">
        <title>Genomic Encyclopedia of Type Strains, Phase III (KMG-III): the genomes of soil and plant-associated and newly described type strains.</title>
        <authorList>
            <person name="Whitman W."/>
        </authorList>
    </citation>
    <scope>NUCLEOTIDE SEQUENCE [LARGE SCALE GENOMIC DNA]</scope>
    <source>
        <strain evidence="22 23">CECT 8572</strain>
    </source>
</reference>
<evidence type="ECO:0000256" key="9">
    <source>
        <dbReference type="ARBA" id="ARBA00022958"/>
    </source>
</evidence>
<evidence type="ECO:0000256" key="15">
    <source>
        <dbReference type="ARBA" id="ARBA00048238"/>
    </source>
</evidence>
<comment type="caution">
    <text evidence="18">Lacks conserved residue(s) required for the propagation of feature annotation.</text>
</comment>
<comment type="catalytic activity">
    <reaction evidence="16 17 19">
        <text>(6S)-NADPHX + ADP = AMP + phosphate + NADPH + H(+)</text>
        <dbReference type="Rhea" id="RHEA:32235"/>
        <dbReference type="ChEBI" id="CHEBI:15378"/>
        <dbReference type="ChEBI" id="CHEBI:43474"/>
        <dbReference type="ChEBI" id="CHEBI:57783"/>
        <dbReference type="ChEBI" id="CHEBI:64076"/>
        <dbReference type="ChEBI" id="CHEBI:456215"/>
        <dbReference type="ChEBI" id="CHEBI:456216"/>
        <dbReference type="EC" id="4.2.1.136"/>
    </reaction>
</comment>
<feature type="domain" description="YjeF C-terminal" evidence="20">
    <location>
        <begin position="221"/>
        <end position="502"/>
    </location>
</feature>
<keyword evidence="10 17" id="KW-0520">NAD</keyword>
<dbReference type="Pfam" id="PF03853">
    <property type="entry name" value="YjeF_N"/>
    <property type="match status" value="1"/>
</dbReference>
<evidence type="ECO:0000256" key="10">
    <source>
        <dbReference type="ARBA" id="ARBA00023027"/>
    </source>
</evidence>
<keyword evidence="13" id="KW-0511">Multifunctional enzyme</keyword>
<comment type="similarity">
    <text evidence="17">Belongs to the NnrD/CARKD family.</text>
</comment>
<gene>
    <name evidence="18" type="primary">nnrE</name>
    <name evidence="17" type="synonym">nnrD</name>
    <name evidence="22" type="ORF">FHS00_000534</name>
</gene>
<evidence type="ECO:0000256" key="6">
    <source>
        <dbReference type="ARBA" id="ARBA00022741"/>
    </source>
</evidence>
<dbReference type="PROSITE" id="PS51383">
    <property type="entry name" value="YJEF_C_3"/>
    <property type="match status" value="1"/>
</dbReference>
<keyword evidence="23" id="KW-1185">Reference proteome</keyword>
<dbReference type="InterPro" id="IPR036652">
    <property type="entry name" value="YjeF_N_dom_sf"/>
</dbReference>
<keyword evidence="11 18" id="KW-0413">Isomerase</keyword>
<comment type="function">
    <text evidence="14 19">Bifunctional enzyme that catalyzes the epimerization of the S- and R-forms of NAD(P)HX and the dehydration of the S-form of NAD(P)HX at the expense of ADP, which is converted to AMP. This allows the repair of both epimers of NAD(P)HX, a damaged form of NAD(P)H that is a result of enzymatic or heat-dependent hydration.</text>
</comment>
<evidence type="ECO:0000256" key="13">
    <source>
        <dbReference type="ARBA" id="ARBA00023268"/>
    </source>
</evidence>
<feature type="binding site" evidence="17">
    <location>
        <begin position="414"/>
        <end position="418"/>
    </location>
    <ligand>
        <name>AMP</name>
        <dbReference type="ChEBI" id="CHEBI:456215"/>
    </ligand>
</feature>
<comment type="similarity">
    <text evidence="3 19">In the N-terminal section; belongs to the NnrE/AIBP family.</text>
</comment>
<dbReference type="HAMAP" id="MF_01965">
    <property type="entry name" value="NADHX_dehydratase"/>
    <property type="match status" value="1"/>
</dbReference>
<dbReference type="EC" id="5.1.99.6" evidence="19"/>
<feature type="binding site" evidence="17">
    <location>
        <position position="256"/>
    </location>
    <ligand>
        <name>(6S)-NADPHX</name>
        <dbReference type="ChEBI" id="CHEBI:64076"/>
    </ligand>
</feature>
<feature type="domain" description="YjeF N-terminal" evidence="21">
    <location>
        <begin position="20"/>
        <end position="221"/>
    </location>
</feature>
<dbReference type="InterPro" id="IPR029056">
    <property type="entry name" value="Ribokinase-like"/>
</dbReference>
<evidence type="ECO:0000256" key="18">
    <source>
        <dbReference type="HAMAP-Rule" id="MF_01966"/>
    </source>
</evidence>
<dbReference type="InterPro" id="IPR030677">
    <property type="entry name" value="Nnr"/>
</dbReference>
<keyword evidence="9 18" id="KW-0630">Potassium</keyword>
<evidence type="ECO:0000256" key="1">
    <source>
        <dbReference type="ARBA" id="ARBA00000013"/>
    </source>
</evidence>
<comment type="similarity">
    <text evidence="4 19">In the C-terminal section; belongs to the NnrD/CARKD family.</text>
</comment>
<dbReference type="InterPro" id="IPR004443">
    <property type="entry name" value="YjeF_N_dom"/>
</dbReference>
<keyword evidence="8 17" id="KW-0521">NADP</keyword>
<name>A0ABR6HKM4_9RHOB</name>
<comment type="subunit">
    <text evidence="17">Homotetramer.</text>
</comment>
<feature type="binding site" evidence="18">
    <location>
        <begin position="70"/>
        <end position="74"/>
    </location>
    <ligand>
        <name>(6S)-NADPHX</name>
        <dbReference type="ChEBI" id="CHEBI:64076"/>
    </ligand>
</feature>
<comment type="cofactor">
    <cofactor evidence="17">
        <name>Mg(2+)</name>
        <dbReference type="ChEBI" id="CHEBI:18420"/>
    </cofactor>
</comment>
<evidence type="ECO:0000256" key="17">
    <source>
        <dbReference type="HAMAP-Rule" id="MF_01965"/>
    </source>
</evidence>
<keyword evidence="5 18" id="KW-0479">Metal-binding</keyword>